<dbReference type="Proteomes" id="UP000437017">
    <property type="component" value="Unassembled WGS sequence"/>
</dbReference>
<evidence type="ECO:0000313" key="2">
    <source>
        <dbReference type="Proteomes" id="UP000437017"/>
    </source>
</evidence>
<dbReference type="AlphaFoldDB" id="A0A6A1Q7N0"/>
<reference evidence="1 2" key="1">
    <citation type="journal article" date="2019" name="PLoS ONE">
        <title>Genomic analyses reveal an absence of contemporary introgressive admixture between fin whales and blue whales, despite known hybrids.</title>
        <authorList>
            <person name="Westbury M.V."/>
            <person name="Petersen B."/>
            <person name="Lorenzen E.D."/>
        </authorList>
    </citation>
    <scope>NUCLEOTIDE SEQUENCE [LARGE SCALE GENOMIC DNA]</scope>
    <source>
        <strain evidence="1">FinWhale-01</strain>
    </source>
</reference>
<gene>
    <name evidence="1" type="ORF">E2I00_003178</name>
</gene>
<dbReference type="EMBL" id="SGJD01000862">
    <property type="protein sequence ID" value="KAB0403133.1"/>
    <property type="molecule type" value="Genomic_DNA"/>
</dbReference>
<organism evidence="1 2">
    <name type="scientific">Balaenoptera physalus</name>
    <name type="common">Fin whale</name>
    <name type="synonym">Balaena physalus</name>
    <dbReference type="NCBI Taxonomy" id="9770"/>
    <lineage>
        <taxon>Eukaryota</taxon>
        <taxon>Metazoa</taxon>
        <taxon>Chordata</taxon>
        <taxon>Craniata</taxon>
        <taxon>Vertebrata</taxon>
        <taxon>Euteleostomi</taxon>
        <taxon>Mammalia</taxon>
        <taxon>Eutheria</taxon>
        <taxon>Laurasiatheria</taxon>
        <taxon>Artiodactyla</taxon>
        <taxon>Whippomorpha</taxon>
        <taxon>Cetacea</taxon>
        <taxon>Mysticeti</taxon>
        <taxon>Balaenopteridae</taxon>
        <taxon>Balaenoptera</taxon>
    </lineage>
</organism>
<keyword evidence="2" id="KW-1185">Reference proteome</keyword>
<evidence type="ECO:0000313" key="1">
    <source>
        <dbReference type="EMBL" id="KAB0403133.1"/>
    </source>
</evidence>
<sequence length="124" mass="13806">MKIVNITAVSEMIELIDEIVFHVVYASSIVIPATSTGNDSSSSTAVIKTDHTNNAYGFMLIIVIKLIASKIEATAAKCREKIMMKEVVAKRVEVIRSLYDLYGERLYRVPRSLVELVSSRSLQL</sequence>
<accession>A0A6A1Q7N0</accession>
<comment type="caution">
    <text evidence="1">The sequence shown here is derived from an EMBL/GenBank/DDBJ whole genome shotgun (WGS) entry which is preliminary data.</text>
</comment>
<proteinExistence type="predicted"/>
<name>A0A6A1Q7N0_BALPH</name>
<protein>
    <submittedName>
        <fullName evidence="1">Uncharacterized protein</fullName>
    </submittedName>
</protein>